<comment type="caution">
    <text evidence="6">The sequence shown here is derived from an EMBL/GenBank/DDBJ whole genome shotgun (WGS) entry which is preliminary data.</text>
</comment>
<dbReference type="InterPro" id="IPR051407">
    <property type="entry name" value="Bact_OM_lipoprot/Surf_antigen"/>
</dbReference>
<evidence type="ECO:0000313" key="6">
    <source>
        <dbReference type="EMBL" id="RJG00184.1"/>
    </source>
</evidence>
<organism evidence="6 7">
    <name type="scientific">Noviherbaspirillum sedimenti</name>
    <dbReference type="NCBI Taxonomy" id="2320865"/>
    <lineage>
        <taxon>Bacteria</taxon>
        <taxon>Pseudomonadati</taxon>
        <taxon>Pseudomonadota</taxon>
        <taxon>Betaproteobacteria</taxon>
        <taxon>Burkholderiales</taxon>
        <taxon>Oxalobacteraceae</taxon>
        <taxon>Noviherbaspirillum</taxon>
    </lineage>
</organism>
<feature type="chain" id="PRO_5017471344" evidence="4">
    <location>
        <begin position="45"/>
        <end position="166"/>
    </location>
</feature>
<evidence type="ECO:0000256" key="3">
    <source>
        <dbReference type="SAM" id="MobiDB-lite"/>
    </source>
</evidence>
<dbReference type="RefSeq" id="WP_119783639.1">
    <property type="nucleotide sequence ID" value="NZ_QYUQ01000002.1"/>
</dbReference>
<keyword evidence="7" id="KW-1185">Reference proteome</keyword>
<evidence type="ECO:0000256" key="1">
    <source>
        <dbReference type="ARBA" id="ARBA00004370"/>
    </source>
</evidence>
<dbReference type="GO" id="GO:0019867">
    <property type="term" value="C:outer membrane"/>
    <property type="evidence" value="ECO:0007669"/>
    <property type="project" value="InterPro"/>
</dbReference>
<dbReference type="Proteomes" id="UP000266327">
    <property type="component" value="Unassembled WGS sequence"/>
</dbReference>
<sequence>MKPSQFAMKTGHLSHLIPSLLTRATAAVLLVGTLSVGTPIAAQAAPPNPHAQSACRNCGTVISTHTHQKPAEKGSGVGIASGAVIGGLLGNQVGGGSGRALATVAGAVGGGYAGNVVEKKMNSTTVTQVRVRMTNGSVRSFSEAGNSRWHSGQRVKVSNGTLTPRR</sequence>
<dbReference type="AlphaFoldDB" id="A0A3A3FWS7"/>
<evidence type="ECO:0000256" key="4">
    <source>
        <dbReference type="SAM" id="SignalP"/>
    </source>
</evidence>
<feature type="region of interest" description="Disordered" evidence="3">
    <location>
        <begin position="141"/>
        <end position="166"/>
    </location>
</feature>
<protein>
    <submittedName>
        <fullName evidence="6">Glycine zipper 2TM domain-containing protein</fullName>
    </submittedName>
</protein>
<keyword evidence="2" id="KW-0472">Membrane</keyword>
<accession>A0A3A3FWS7</accession>
<reference evidence="7" key="1">
    <citation type="submission" date="2018-09" db="EMBL/GenBank/DDBJ databases">
        <authorList>
            <person name="Zhu H."/>
        </authorList>
    </citation>
    <scope>NUCLEOTIDE SEQUENCE [LARGE SCALE GENOMIC DNA]</scope>
    <source>
        <strain evidence="7">K1S02-23</strain>
    </source>
</reference>
<evidence type="ECO:0000313" key="7">
    <source>
        <dbReference type="Proteomes" id="UP000266327"/>
    </source>
</evidence>
<keyword evidence="4" id="KW-0732">Signal</keyword>
<evidence type="ECO:0000259" key="5">
    <source>
        <dbReference type="Pfam" id="PF05433"/>
    </source>
</evidence>
<feature type="signal peptide" evidence="4">
    <location>
        <begin position="1"/>
        <end position="44"/>
    </location>
</feature>
<dbReference type="PANTHER" id="PTHR35603:SF2">
    <property type="entry name" value="OUTER MEMBRANE LIPOPROTEIN"/>
    <property type="match status" value="1"/>
</dbReference>
<evidence type="ECO:0000256" key="2">
    <source>
        <dbReference type="ARBA" id="ARBA00023136"/>
    </source>
</evidence>
<dbReference type="PANTHER" id="PTHR35603">
    <property type="match status" value="1"/>
</dbReference>
<gene>
    <name evidence="6" type="ORF">D3878_00210</name>
</gene>
<dbReference type="OrthoDB" id="5298735at2"/>
<dbReference type="Pfam" id="PF05433">
    <property type="entry name" value="Rick_17kDa_Anti"/>
    <property type="match status" value="1"/>
</dbReference>
<feature type="domain" description="Glycine zipper 2TM" evidence="5">
    <location>
        <begin position="81"/>
        <end position="117"/>
    </location>
</feature>
<dbReference type="EMBL" id="QYUQ01000002">
    <property type="protein sequence ID" value="RJG00184.1"/>
    <property type="molecule type" value="Genomic_DNA"/>
</dbReference>
<dbReference type="InterPro" id="IPR008816">
    <property type="entry name" value="Gly_zipper_2TM_dom"/>
</dbReference>
<comment type="subcellular location">
    <subcellularLocation>
        <location evidence="1">Membrane</location>
    </subcellularLocation>
</comment>
<name>A0A3A3FWS7_9BURK</name>
<proteinExistence type="predicted"/>